<dbReference type="AlphaFoldDB" id="A0A6I8M9P2"/>
<dbReference type="InterPro" id="IPR012340">
    <property type="entry name" value="NA-bd_OB-fold"/>
</dbReference>
<dbReference type="InterPro" id="IPR011344">
    <property type="entry name" value="ssDNA-bd"/>
</dbReference>
<dbReference type="PIRSF" id="PIRSF002070">
    <property type="entry name" value="SSB"/>
    <property type="match status" value="1"/>
</dbReference>
<evidence type="ECO:0000256" key="1">
    <source>
        <dbReference type="ARBA" id="ARBA00023125"/>
    </source>
</evidence>
<dbReference type="EMBL" id="CABWIB010000001">
    <property type="protein sequence ID" value="VWL84980.1"/>
    <property type="molecule type" value="Genomic_DNA"/>
</dbReference>
<dbReference type="PANTHER" id="PTHR10302:SF27">
    <property type="entry name" value="SINGLE-STRANDED DNA-BINDING PROTEIN"/>
    <property type="match status" value="1"/>
</dbReference>
<dbReference type="Gene3D" id="2.40.50.140">
    <property type="entry name" value="Nucleic acid-binding proteins"/>
    <property type="match status" value="1"/>
</dbReference>
<dbReference type="CDD" id="cd04496">
    <property type="entry name" value="SSB_OBF"/>
    <property type="match status" value="1"/>
</dbReference>
<name>A0A6I8M9P2_9FUSO</name>
<dbReference type="InterPro" id="IPR000424">
    <property type="entry name" value="Primosome_PriB/ssb"/>
</dbReference>
<reference evidence="4 5" key="1">
    <citation type="submission" date="2019-10" db="EMBL/GenBank/DDBJ databases">
        <authorList>
            <person name="Blom J."/>
        </authorList>
    </citation>
    <scope>NUCLEOTIDE SEQUENCE [LARGE SCALE GENOMIC DNA]</scope>
    <source>
        <strain evidence="4 5">ES3154-GLU</strain>
    </source>
</reference>
<dbReference type="GO" id="GO:0003697">
    <property type="term" value="F:single-stranded DNA binding"/>
    <property type="evidence" value="ECO:0007669"/>
    <property type="project" value="UniProtKB-UniRule"/>
</dbReference>
<sequence length="136" mass="15736">MNEVFLIGFITKNLEMKYTRSGKAYVKFGIGINKPIKKENGEVINEATFINCEAWGKLAEFITRYFDKGRKIALKGELISGTYEVDNIKKFYTNVLINKVDFADSKKNEVDTSNLKENYTTNDNDYIEQTEDEFPF</sequence>
<evidence type="ECO:0000313" key="4">
    <source>
        <dbReference type="EMBL" id="VWL84980.1"/>
    </source>
</evidence>
<keyword evidence="1 2" id="KW-0238">DNA-binding</keyword>
<dbReference type="GO" id="GO:0006260">
    <property type="term" value="P:DNA replication"/>
    <property type="evidence" value="ECO:0007669"/>
    <property type="project" value="InterPro"/>
</dbReference>
<dbReference type="PROSITE" id="PS50935">
    <property type="entry name" value="SSB"/>
    <property type="match status" value="1"/>
</dbReference>
<dbReference type="Pfam" id="PF00436">
    <property type="entry name" value="SSB"/>
    <property type="match status" value="1"/>
</dbReference>
<dbReference type="GO" id="GO:0009295">
    <property type="term" value="C:nucleoid"/>
    <property type="evidence" value="ECO:0007669"/>
    <property type="project" value="TreeGrafter"/>
</dbReference>
<proteinExistence type="inferred from homology"/>
<accession>A0A6I8M9P2</accession>
<evidence type="ECO:0000313" key="5">
    <source>
        <dbReference type="Proteomes" id="UP000419017"/>
    </source>
</evidence>
<dbReference type="NCBIfam" id="TIGR00621">
    <property type="entry name" value="ssb"/>
    <property type="match status" value="1"/>
</dbReference>
<protein>
    <recommendedName>
        <fullName evidence="2 3">Single-stranded DNA-binding protein</fullName>
        <shortName evidence="2">SSB</shortName>
    </recommendedName>
</protein>
<comment type="caution">
    <text evidence="2">Lacks conserved residue(s) required for the propagation of feature annotation.</text>
</comment>
<dbReference type="HAMAP" id="MF_00984">
    <property type="entry name" value="SSB"/>
    <property type="match status" value="1"/>
</dbReference>
<comment type="subunit">
    <text evidence="2">Homotetramer.</text>
</comment>
<dbReference type="Proteomes" id="UP000419017">
    <property type="component" value="Unassembled WGS sequence"/>
</dbReference>
<dbReference type="RefSeq" id="WP_156683020.1">
    <property type="nucleotide sequence ID" value="NZ_CABWIB010000001.1"/>
</dbReference>
<dbReference type="PANTHER" id="PTHR10302">
    <property type="entry name" value="SINGLE-STRANDED DNA-BINDING PROTEIN"/>
    <property type="match status" value="1"/>
</dbReference>
<dbReference type="SUPFAM" id="SSF50249">
    <property type="entry name" value="Nucleic acid-binding proteins"/>
    <property type="match status" value="1"/>
</dbReference>
<evidence type="ECO:0000256" key="3">
    <source>
        <dbReference type="PIRNR" id="PIRNR002070"/>
    </source>
</evidence>
<organism evidence="4 5">
    <name type="scientific">Oceanivirga miroungae</name>
    <dbReference type="NCBI Taxonomy" id="1130046"/>
    <lineage>
        <taxon>Bacteria</taxon>
        <taxon>Fusobacteriati</taxon>
        <taxon>Fusobacteriota</taxon>
        <taxon>Fusobacteriia</taxon>
        <taxon>Fusobacteriales</taxon>
        <taxon>Leptotrichiaceae</taxon>
        <taxon>Oceanivirga</taxon>
    </lineage>
</organism>
<gene>
    <name evidence="4" type="ORF">OMES3154_00252</name>
</gene>
<evidence type="ECO:0000256" key="2">
    <source>
        <dbReference type="HAMAP-Rule" id="MF_00984"/>
    </source>
</evidence>
<keyword evidence="5" id="KW-1185">Reference proteome</keyword>